<dbReference type="GO" id="GO:0005634">
    <property type="term" value="C:nucleus"/>
    <property type="evidence" value="ECO:0007669"/>
    <property type="project" value="UniProtKB-SubCell"/>
</dbReference>
<proteinExistence type="predicted"/>
<evidence type="ECO:0000256" key="1">
    <source>
        <dbReference type="ARBA" id="ARBA00004123"/>
    </source>
</evidence>
<sequence length="155" mass="17634">MNKMAKKFKYSIEDMKSALADINNKILSLDKAAAQYGIPKSTLSMKLSGKTPPNRKMSPSSFLTVEEENKIKSWVLNNAKLGFPLRTDDVKDSVQKWMKLFLKRNPEIGKRNTEVISKATAAVTEDKIRNWFQELDSYLVSEGSRDVLNDATRIF</sequence>
<feature type="non-terminal residue" evidence="4">
    <location>
        <position position="155"/>
    </location>
</feature>
<evidence type="ECO:0000256" key="2">
    <source>
        <dbReference type="PROSITE-ProRule" id="PRU00320"/>
    </source>
</evidence>
<comment type="caution">
    <text evidence="4">The sequence shown here is derived from an EMBL/GenBank/DDBJ whole genome shotgun (WGS) entry which is preliminary data.</text>
</comment>
<dbReference type="PROSITE" id="PS50960">
    <property type="entry name" value="HTH_PSQ"/>
    <property type="match status" value="1"/>
</dbReference>
<reference evidence="4 5" key="1">
    <citation type="submission" date="2019-08" db="EMBL/GenBank/DDBJ databases">
        <title>Whole genome of Aphis craccivora.</title>
        <authorList>
            <person name="Voronova N.V."/>
            <person name="Shulinski R.S."/>
            <person name="Bandarenka Y.V."/>
            <person name="Zhorov D.G."/>
            <person name="Warner D."/>
        </authorList>
    </citation>
    <scope>NUCLEOTIDE SEQUENCE [LARGE SCALE GENOMIC DNA]</scope>
    <source>
        <strain evidence="4">180601</strain>
        <tissue evidence="4">Whole Body</tissue>
    </source>
</reference>
<feature type="DNA-binding region" description="H-T-H motif" evidence="2">
    <location>
        <begin position="29"/>
        <end position="49"/>
    </location>
</feature>
<comment type="subcellular location">
    <subcellularLocation>
        <location evidence="1 2">Nucleus</location>
    </subcellularLocation>
</comment>
<protein>
    <submittedName>
        <fullName evidence="4">Jerky-like</fullName>
    </submittedName>
</protein>
<keyword evidence="2" id="KW-0238">DNA-binding</keyword>
<dbReference type="EMBL" id="VUJU01013155">
    <property type="protein sequence ID" value="KAF0705721.1"/>
    <property type="molecule type" value="Genomic_DNA"/>
</dbReference>
<evidence type="ECO:0000259" key="3">
    <source>
        <dbReference type="PROSITE" id="PS50960"/>
    </source>
</evidence>
<keyword evidence="2" id="KW-0539">Nucleus</keyword>
<evidence type="ECO:0000313" key="4">
    <source>
        <dbReference type="EMBL" id="KAF0705721.1"/>
    </source>
</evidence>
<name>A0A6G0VQM0_APHCR</name>
<dbReference type="OrthoDB" id="6614027at2759"/>
<dbReference type="Pfam" id="PF05225">
    <property type="entry name" value="HTH_psq"/>
    <property type="match status" value="1"/>
</dbReference>
<dbReference type="InterPro" id="IPR009057">
    <property type="entry name" value="Homeodomain-like_sf"/>
</dbReference>
<dbReference type="AlphaFoldDB" id="A0A6G0VQM0"/>
<gene>
    <name evidence="4" type="ORF">FWK35_00036307</name>
</gene>
<organism evidence="4 5">
    <name type="scientific">Aphis craccivora</name>
    <name type="common">Cowpea aphid</name>
    <dbReference type="NCBI Taxonomy" id="307492"/>
    <lineage>
        <taxon>Eukaryota</taxon>
        <taxon>Metazoa</taxon>
        <taxon>Ecdysozoa</taxon>
        <taxon>Arthropoda</taxon>
        <taxon>Hexapoda</taxon>
        <taxon>Insecta</taxon>
        <taxon>Pterygota</taxon>
        <taxon>Neoptera</taxon>
        <taxon>Paraneoptera</taxon>
        <taxon>Hemiptera</taxon>
        <taxon>Sternorrhyncha</taxon>
        <taxon>Aphidomorpha</taxon>
        <taxon>Aphidoidea</taxon>
        <taxon>Aphididae</taxon>
        <taxon>Aphidini</taxon>
        <taxon>Aphis</taxon>
        <taxon>Aphis</taxon>
    </lineage>
</organism>
<evidence type="ECO:0000313" key="5">
    <source>
        <dbReference type="Proteomes" id="UP000478052"/>
    </source>
</evidence>
<dbReference type="InterPro" id="IPR007889">
    <property type="entry name" value="HTH_Psq"/>
</dbReference>
<keyword evidence="5" id="KW-1185">Reference proteome</keyword>
<dbReference type="SUPFAM" id="SSF46689">
    <property type="entry name" value="Homeodomain-like"/>
    <property type="match status" value="1"/>
</dbReference>
<dbReference type="GO" id="GO:0003677">
    <property type="term" value="F:DNA binding"/>
    <property type="evidence" value="ECO:0007669"/>
    <property type="project" value="UniProtKB-UniRule"/>
</dbReference>
<dbReference type="Proteomes" id="UP000478052">
    <property type="component" value="Unassembled WGS sequence"/>
</dbReference>
<feature type="domain" description="HTH psq-type" evidence="3">
    <location>
        <begin position="1"/>
        <end position="53"/>
    </location>
</feature>
<accession>A0A6G0VQM0</accession>
<dbReference type="Gene3D" id="1.10.10.60">
    <property type="entry name" value="Homeodomain-like"/>
    <property type="match status" value="1"/>
</dbReference>